<keyword evidence="5 11" id="KW-0812">Transmembrane</keyword>
<dbReference type="InterPro" id="IPR058545">
    <property type="entry name" value="Beta-prop_EMC1_1st"/>
</dbReference>
<keyword evidence="10" id="KW-0325">Glycoprotein</keyword>
<evidence type="ECO:0000256" key="1">
    <source>
        <dbReference type="ARBA" id="ARBA00004115"/>
    </source>
</evidence>
<dbReference type="InterPro" id="IPR011047">
    <property type="entry name" value="Quinoprotein_ADH-like_sf"/>
</dbReference>
<dbReference type="Gene3D" id="2.130.10.10">
    <property type="entry name" value="YVTN repeat-like/Quinoprotein amine dehydrogenase"/>
    <property type="match status" value="1"/>
</dbReference>
<evidence type="ECO:0000256" key="3">
    <source>
        <dbReference type="ARBA" id="ARBA00011276"/>
    </source>
</evidence>
<comment type="subcellular location">
    <subcellularLocation>
        <location evidence="1">Endoplasmic reticulum membrane</location>
        <topology evidence="1">Single-pass type I membrane protein</topology>
    </subcellularLocation>
</comment>
<comment type="similarity">
    <text evidence="2">Belongs to the EMC1 family.</text>
</comment>
<comment type="subunit">
    <text evidence="3">Component of the ER membrane protein complex (EMC).</text>
</comment>
<dbReference type="GO" id="GO:0072546">
    <property type="term" value="C:EMC complex"/>
    <property type="evidence" value="ECO:0007669"/>
    <property type="project" value="InterPro"/>
</dbReference>
<feature type="domain" description="EMC1 first beta-propeller" evidence="14">
    <location>
        <begin position="16"/>
        <end position="426"/>
    </location>
</feature>
<dbReference type="Pfam" id="PF07774">
    <property type="entry name" value="EMC1_C"/>
    <property type="match status" value="1"/>
</dbReference>
<evidence type="ECO:0000256" key="4">
    <source>
        <dbReference type="ARBA" id="ARBA00020824"/>
    </source>
</evidence>
<evidence type="ECO:0000256" key="6">
    <source>
        <dbReference type="ARBA" id="ARBA00022729"/>
    </source>
</evidence>
<comment type="caution">
    <text evidence="15">The sequence shown here is derived from an EMBL/GenBank/DDBJ whole genome shotgun (WGS) entry which is preliminary data.</text>
</comment>
<dbReference type="Proteomes" id="UP001050691">
    <property type="component" value="Unassembled WGS sequence"/>
</dbReference>
<dbReference type="InterPro" id="IPR015943">
    <property type="entry name" value="WD40/YVTN_repeat-like_dom_sf"/>
</dbReference>
<evidence type="ECO:0000256" key="10">
    <source>
        <dbReference type="ARBA" id="ARBA00023180"/>
    </source>
</evidence>
<feature type="chain" id="PRO_5043484172" description="ER membrane protein complex subunit 1" evidence="12">
    <location>
        <begin position="17"/>
        <end position="976"/>
    </location>
</feature>
<evidence type="ECO:0000256" key="8">
    <source>
        <dbReference type="ARBA" id="ARBA00022989"/>
    </source>
</evidence>
<dbReference type="SUPFAM" id="SSF50998">
    <property type="entry name" value="Quinoprotein alcohol dehydrogenase-like"/>
    <property type="match status" value="1"/>
</dbReference>
<feature type="domain" description="ER membrane protein complex subunit 1 C-terminal" evidence="13">
    <location>
        <begin position="765"/>
        <end position="973"/>
    </location>
</feature>
<feature type="transmembrane region" description="Helical" evidence="11">
    <location>
        <begin position="944"/>
        <end position="964"/>
    </location>
</feature>
<evidence type="ECO:0000259" key="13">
    <source>
        <dbReference type="Pfam" id="PF07774"/>
    </source>
</evidence>
<dbReference type="AlphaFoldDB" id="A0AAV5A9V8"/>
<dbReference type="InterPro" id="IPR026895">
    <property type="entry name" value="EMC1"/>
</dbReference>
<sequence>MRILFGLLVLLSTSWALYESDAGKIDWHDALIGIPRTEASTIAPRFQVSSGGSLVVTVSKSNVLAAIHPLNGAIVWRQSLDPKDVVGAYESDLNRVVTLSSPGGSYLRSYELKTGNLVFESCLQRLESGRLLEPHGLGQGLAFSTDKISDVFALTNGYTIRRVDGLTGITKWTWTSEDQGSSAMFTTIIATEEALYAVGVTKSFASLTVVVTSLDPQTGTLISTKHVPSKISSPSDILVLKSFDDSLPVLTWLDNGVYALVLTPEFTSTSKQVSKKPYMEISDMNIGKIGTFVGKKDDGSADVFRISSSTIALEAVGEFTSSDHVPPTYAGGSDKDGIVFVSRVHWSDTLKLASCEVLAINSTRDKGVMTAFTFAYDPQSHGNIIHHAIETIVPKSMDFVSRILLTTSTGTLQLWFQDQLHWNREESLSKIVNVEFIDLPEQKSAETVLNGQGFLSRLARQVHETKGFPKYIAQFGRRFLMGPKASSVSARKKQSDPLYRDAFGFRKLIVVSTITGKVFGIDSANGNVVWNRLLHVPSTVAAVVPFKLFVVSSVTDGKLPEVVLLADVQHSLDLREVVAYHFEALTGNDLQGVEPKTLTGEVLFHGSAIDAYSTRHGEKRSITIIDENHKVFVYPKKPTMENMVSSMYFSTESAHHELRGYQLLPTSNGTDHLVAERWVVSFDPSERIQFIYKHSREPIASFGKVLGDRRTLYKYLNPHLMLVLTENLSVSQCTLYLVDGIKGTVVYETVLPATAGSCDVHATLTENWLVYHYYDEVSPDSIGFKVVSVELYEGDSIDDKTQSSDSTSYLRGNINLHAYTQSYLYPFGVTAIATTTTKFGITSKDVLGKIQTIPRLFLNPRRPKGKPTAEEQEEWLIQYDPLLPYDPRRVISHNYEVAGIHNIVTSPALLESTSIVFAYGLDLFLSRVAPSKTFDILSESFNKIQLIFTIIALALGVTITKPIVRRKQLRQQWYYS</sequence>
<dbReference type="InterPro" id="IPR011678">
    <property type="entry name" value="EMC1_C"/>
</dbReference>
<evidence type="ECO:0000259" key="14">
    <source>
        <dbReference type="Pfam" id="PF25293"/>
    </source>
</evidence>
<keyword evidence="6 12" id="KW-0732">Signal</keyword>
<dbReference type="Pfam" id="PF25293">
    <property type="entry name" value="Beta-prop_EMC1_N"/>
    <property type="match status" value="1"/>
</dbReference>
<evidence type="ECO:0000313" key="16">
    <source>
        <dbReference type="Proteomes" id="UP001050691"/>
    </source>
</evidence>
<organism evidence="15 16">
    <name type="scientific">Clathrus columnatus</name>
    <dbReference type="NCBI Taxonomy" id="1419009"/>
    <lineage>
        <taxon>Eukaryota</taxon>
        <taxon>Fungi</taxon>
        <taxon>Dikarya</taxon>
        <taxon>Basidiomycota</taxon>
        <taxon>Agaricomycotina</taxon>
        <taxon>Agaricomycetes</taxon>
        <taxon>Phallomycetidae</taxon>
        <taxon>Phallales</taxon>
        <taxon>Clathraceae</taxon>
        <taxon>Clathrus</taxon>
    </lineage>
</organism>
<protein>
    <recommendedName>
        <fullName evidence="4">ER membrane protein complex subunit 1</fullName>
    </recommendedName>
</protein>
<evidence type="ECO:0000256" key="9">
    <source>
        <dbReference type="ARBA" id="ARBA00023136"/>
    </source>
</evidence>
<gene>
    <name evidence="15" type="ORF">Clacol_003543</name>
</gene>
<evidence type="ECO:0000256" key="12">
    <source>
        <dbReference type="SAM" id="SignalP"/>
    </source>
</evidence>
<evidence type="ECO:0000256" key="7">
    <source>
        <dbReference type="ARBA" id="ARBA00022824"/>
    </source>
</evidence>
<feature type="signal peptide" evidence="12">
    <location>
        <begin position="1"/>
        <end position="16"/>
    </location>
</feature>
<keyword evidence="9 11" id="KW-0472">Membrane</keyword>
<keyword evidence="8 11" id="KW-1133">Transmembrane helix</keyword>
<dbReference type="PANTHER" id="PTHR21573:SF0">
    <property type="entry name" value="ER MEMBRANE PROTEIN COMPLEX SUBUNIT 1"/>
    <property type="match status" value="1"/>
</dbReference>
<keyword evidence="16" id="KW-1185">Reference proteome</keyword>
<name>A0AAV5A9V8_9AGAM</name>
<evidence type="ECO:0000256" key="2">
    <source>
        <dbReference type="ARBA" id="ARBA00007904"/>
    </source>
</evidence>
<dbReference type="GO" id="GO:0034975">
    <property type="term" value="P:protein folding in endoplasmic reticulum"/>
    <property type="evidence" value="ECO:0007669"/>
    <property type="project" value="TreeGrafter"/>
</dbReference>
<evidence type="ECO:0000313" key="15">
    <source>
        <dbReference type="EMBL" id="GJJ09321.1"/>
    </source>
</evidence>
<accession>A0AAV5A9V8</accession>
<dbReference type="PANTHER" id="PTHR21573">
    <property type="entry name" value="ER MEMBRANE PROTEIN COMPLEX SUBUNIT 1"/>
    <property type="match status" value="1"/>
</dbReference>
<keyword evidence="7" id="KW-0256">Endoplasmic reticulum</keyword>
<evidence type="ECO:0000256" key="5">
    <source>
        <dbReference type="ARBA" id="ARBA00022692"/>
    </source>
</evidence>
<reference evidence="15" key="1">
    <citation type="submission" date="2021-10" db="EMBL/GenBank/DDBJ databases">
        <title>De novo Genome Assembly of Clathrus columnatus (Basidiomycota, Fungi) Using Illumina and Nanopore Sequence Data.</title>
        <authorList>
            <person name="Ogiso-Tanaka E."/>
            <person name="Itagaki H."/>
            <person name="Hosoya T."/>
            <person name="Hosaka K."/>
        </authorList>
    </citation>
    <scope>NUCLEOTIDE SEQUENCE</scope>
    <source>
        <strain evidence="15">MO-923</strain>
    </source>
</reference>
<dbReference type="EMBL" id="BPWL01000004">
    <property type="protein sequence ID" value="GJJ09321.1"/>
    <property type="molecule type" value="Genomic_DNA"/>
</dbReference>
<proteinExistence type="inferred from homology"/>
<evidence type="ECO:0000256" key="11">
    <source>
        <dbReference type="SAM" id="Phobius"/>
    </source>
</evidence>